<dbReference type="Pfam" id="PF01812">
    <property type="entry name" value="5-FTHF_cyc-lig"/>
    <property type="match status" value="1"/>
</dbReference>
<evidence type="ECO:0000256" key="3">
    <source>
        <dbReference type="ARBA" id="ARBA00022840"/>
    </source>
</evidence>
<name>A0A562JLJ0_9FIRM</name>
<keyword evidence="5" id="KW-0460">Magnesium</keyword>
<evidence type="ECO:0000256" key="4">
    <source>
        <dbReference type="PIRSR" id="PIRSR006806-1"/>
    </source>
</evidence>
<feature type="binding site" evidence="4">
    <location>
        <position position="55"/>
    </location>
    <ligand>
        <name>substrate</name>
    </ligand>
</feature>
<keyword evidence="2 4" id="KW-0547">Nucleotide-binding</keyword>
<comment type="similarity">
    <text evidence="1 5">Belongs to the 5-formyltetrahydrofolate cyclo-ligase family.</text>
</comment>
<dbReference type="RefSeq" id="WP_145079442.1">
    <property type="nucleotide sequence ID" value="NZ_DAMBUX010000006.1"/>
</dbReference>
<dbReference type="AlphaFoldDB" id="A0A562JLJ0"/>
<proteinExistence type="inferred from homology"/>
<protein>
    <recommendedName>
        <fullName evidence="5">5-formyltetrahydrofolate cyclo-ligase</fullName>
        <ecNumber evidence="5">6.3.3.2</ecNumber>
    </recommendedName>
</protein>
<comment type="caution">
    <text evidence="6">The sequence shown here is derived from an EMBL/GenBank/DDBJ whole genome shotgun (WGS) entry which is preliminary data.</text>
</comment>
<dbReference type="NCBIfam" id="TIGR02727">
    <property type="entry name" value="MTHFS_bact"/>
    <property type="match status" value="1"/>
</dbReference>
<dbReference type="GO" id="GO:0009396">
    <property type="term" value="P:folic acid-containing compound biosynthetic process"/>
    <property type="evidence" value="ECO:0007669"/>
    <property type="project" value="TreeGrafter"/>
</dbReference>
<dbReference type="EC" id="6.3.3.2" evidence="5"/>
<keyword evidence="7" id="KW-1185">Reference proteome</keyword>
<feature type="binding site" evidence="4">
    <location>
        <position position="50"/>
    </location>
    <ligand>
        <name>substrate</name>
    </ligand>
</feature>
<comment type="cofactor">
    <cofactor evidence="5">
        <name>Mg(2+)</name>
        <dbReference type="ChEBI" id="CHEBI:18420"/>
    </cofactor>
</comment>
<feature type="binding site" evidence="4">
    <location>
        <begin position="4"/>
        <end position="8"/>
    </location>
    <ligand>
        <name>ATP</name>
        <dbReference type="ChEBI" id="CHEBI:30616"/>
    </ligand>
</feature>
<feature type="binding site" evidence="4">
    <location>
        <begin position="135"/>
        <end position="143"/>
    </location>
    <ligand>
        <name>ATP</name>
        <dbReference type="ChEBI" id="CHEBI:30616"/>
    </ligand>
</feature>
<keyword evidence="6" id="KW-0436">Ligase</keyword>
<gene>
    <name evidence="6" type="ORF">LY60_00490</name>
</gene>
<evidence type="ECO:0000256" key="5">
    <source>
        <dbReference type="RuleBase" id="RU361279"/>
    </source>
</evidence>
<dbReference type="GO" id="GO:0030272">
    <property type="term" value="F:5-formyltetrahydrofolate cyclo-ligase activity"/>
    <property type="evidence" value="ECO:0007669"/>
    <property type="project" value="UniProtKB-EC"/>
</dbReference>
<dbReference type="InterPro" id="IPR037171">
    <property type="entry name" value="NagB/RpiA_transferase-like"/>
</dbReference>
<organism evidence="6 7">
    <name type="scientific">Sedimentibacter saalensis</name>
    <dbReference type="NCBI Taxonomy" id="130788"/>
    <lineage>
        <taxon>Bacteria</taxon>
        <taxon>Bacillati</taxon>
        <taxon>Bacillota</taxon>
        <taxon>Tissierellia</taxon>
        <taxon>Sedimentibacter</taxon>
    </lineage>
</organism>
<sequence>MENKSDLRKKMLNIRNNMEKDDSSEKSAVIIEKLTALDIYEKARVVFVYMAFNNEVETMTLIKKMLQEKKRVVIPYTDTVNTAIIPSELKSVEEDLVKSKFGYYEPAKDKILPVKPEEFDLVVVPGVVFDKNLNRIGFGKGYYDRILCSLKDGAKAVAVAYDFQVLDEVPSEEHDIKMDMIITEKNMYKN</sequence>
<evidence type="ECO:0000313" key="6">
    <source>
        <dbReference type="EMBL" id="TWH83873.1"/>
    </source>
</evidence>
<comment type="catalytic activity">
    <reaction evidence="5">
        <text>(6S)-5-formyl-5,6,7,8-tetrahydrofolate + ATP = (6R)-5,10-methenyltetrahydrofolate + ADP + phosphate</text>
        <dbReference type="Rhea" id="RHEA:10488"/>
        <dbReference type="ChEBI" id="CHEBI:30616"/>
        <dbReference type="ChEBI" id="CHEBI:43474"/>
        <dbReference type="ChEBI" id="CHEBI:57455"/>
        <dbReference type="ChEBI" id="CHEBI:57457"/>
        <dbReference type="ChEBI" id="CHEBI:456216"/>
        <dbReference type="EC" id="6.3.3.2"/>
    </reaction>
</comment>
<dbReference type="GO" id="GO:0046872">
    <property type="term" value="F:metal ion binding"/>
    <property type="evidence" value="ECO:0007669"/>
    <property type="project" value="UniProtKB-KW"/>
</dbReference>
<accession>A0A562JLJ0</accession>
<dbReference type="EMBL" id="VLKH01000001">
    <property type="protein sequence ID" value="TWH83873.1"/>
    <property type="molecule type" value="Genomic_DNA"/>
</dbReference>
<evidence type="ECO:0000256" key="1">
    <source>
        <dbReference type="ARBA" id="ARBA00010638"/>
    </source>
</evidence>
<dbReference type="InterPro" id="IPR024185">
    <property type="entry name" value="FTHF_cligase-like_sf"/>
</dbReference>
<dbReference type="Proteomes" id="UP000315343">
    <property type="component" value="Unassembled WGS sequence"/>
</dbReference>
<dbReference type="PANTHER" id="PTHR23407">
    <property type="entry name" value="ATPASE INHIBITOR/5-FORMYLTETRAHYDROFOLATE CYCLO-LIGASE"/>
    <property type="match status" value="1"/>
</dbReference>
<dbReference type="SUPFAM" id="SSF100950">
    <property type="entry name" value="NagB/RpiA/CoA transferase-like"/>
    <property type="match status" value="1"/>
</dbReference>
<reference evidence="6 7" key="1">
    <citation type="submission" date="2019-07" db="EMBL/GenBank/DDBJ databases">
        <title>Genomic Encyclopedia of Type Strains, Phase I: the one thousand microbial genomes (KMG-I) project.</title>
        <authorList>
            <person name="Kyrpides N."/>
        </authorList>
    </citation>
    <scope>NUCLEOTIDE SEQUENCE [LARGE SCALE GENOMIC DNA]</scope>
    <source>
        <strain evidence="6 7">DSM 13558</strain>
    </source>
</reference>
<dbReference type="OrthoDB" id="9801938at2"/>
<dbReference type="GO" id="GO:0035999">
    <property type="term" value="P:tetrahydrofolate interconversion"/>
    <property type="evidence" value="ECO:0007669"/>
    <property type="project" value="TreeGrafter"/>
</dbReference>
<dbReference type="PANTHER" id="PTHR23407:SF1">
    <property type="entry name" value="5-FORMYLTETRAHYDROFOLATE CYCLO-LIGASE"/>
    <property type="match status" value="1"/>
</dbReference>
<keyword evidence="3 4" id="KW-0067">ATP-binding</keyword>
<dbReference type="Gene3D" id="3.40.50.10420">
    <property type="entry name" value="NagB/RpiA/CoA transferase-like"/>
    <property type="match status" value="1"/>
</dbReference>
<dbReference type="InterPro" id="IPR002698">
    <property type="entry name" value="FTHF_cligase"/>
</dbReference>
<evidence type="ECO:0000313" key="7">
    <source>
        <dbReference type="Proteomes" id="UP000315343"/>
    </source>
</evidence>
<keyword evidence="5" id="KW-0479">Metal-binding</keyword>
<dbReference type="PIRSF" id="PIRSF006806">
    <property type="entry name" value="FTHF_cligase"/>
    <property type="match status" value="1"/>
</dbReference>
<dbReference type="GO" id="GO:0005524">
    <property type="term" value="F:ATP binding"/>
    <property type="evidence" value="ECO:0007669"/>
    <property type="project" value="UniProtKB-KW"/>
</dbReference>
<evidence type="ECO:0000256" key="2">
    <source>
        <dbReference type="ARBA" id="ARBA00022741"/>
    </source>
</evidence>